<dbReference type="InterPro" id="IPR011042">
    <property type="entry name" value="6-blade_b-propeller_TolB-like"/>
</dbReference>
<reference evidence="2 3" key="1">
    <citation type="journal article" date="2013" name="Genome Biol. Evol.">
        <title>Genomes of Stigonematalean cyanobacteria (subsection V) and the evolution of oxygenic photosynthesis from prokaryotes to plastids.</title>
        <authorList>
            <person name="Dagan T."/>
            <person name="Roettger M."/>
            <person name="Stucken K."/>
            <person name="Landan G."/>
            <person name="Koch R."/>
            <person name="Major P."/>
            <person name="Gould S.B."/>
            <person name="Goremykin V.V."/>
            <person name="Rippka R."/>
            <person name="Tandeau de Marsac N."/>
            <person name="Gugger M."/>
            <person name="Lockhart P.J."/>
            <person name="Allen J.F."/>
            <person name="Brune I."/>
            <person name="Maus I."/>
            <person name="Puhler A."/>
            <person name="Martin W.F."/>
        </authorList>
    </citation>
    <scope>NUCLEOTIDE SEQUENCE [LARGE SCALE GENOMIC DNA]</scope>
    <source>
        <strain evidence="2 3">PCC 7110</strain>
    </source>
</reference>
<dbReference type="Gene3D" id="2.120.10.30">
    <property type="entry name" value="TolB, C-terminal domain"/>
    <property type="match status" value="1"/>
</dbReference>
<dbReference type="AlphaFoldDB" id="A0A139XAS0"/>
<dbReference type="Proteomes" id="UP000076925">
    <property type="component" value="Unassembled WGS sequence"/>
</dbReference>
<dbReference type="SUPFAM" id="SSF101898">
    <property type="entry name" value="NHL repeat"/>
    <property type="match status" value="1"/>
</dbReference>
<proteinExistence type="predicted"/>
<organism evidence="2 3">
    <name type="scientific">Scytonema hofmannii PCC 7110</name>
    <dbReference type="NCBI Taxonomy" id="128403"/>
    <lineage>
        <taxon>Bacteria</taxon>
        <taxon>Bacillati</taxon>
        <taxon>Cyanobacteriota</taxon>
        <taxon>Cyanophyceae</taxon>
        <taxon>Nostocales</taxon>
        <taxon>Scytonemataceae</taxon>
        <taxon>Scytonema</taxon>
    </lineage>
</organism>
<protein>
    <recommendedName>
        <fullName evidence="4">PEP-CTERM exosortase interaction domain-containing protein</fullName>
    </recommendedName>
</protein>
<name>A0A139XAS0_9CYAN</name>
<dbReference type="InterPro" id="IPR048031">
    <property type="entry name" value="ScyD/ScyE-like"/>
</dbReference>
<keyword evidence="1" id="KW-0732">Signal</keyword>
<feature type="chain" id="PRO_5007300622" description="PEP-CTERM exosortase interaction domain-containing protein" evidence="1">
    <location>
        <begin position="25"/>
        <end position="434"/>
    </location>
</feature>
<evidence type="ECO:0000313" key="2">
    <source>
        <dbReference type="EMBL" id="KYC41743.1"/>
    </source>
</evidence>
<evidence type="ECO:0008006" key="4">
    <source>
        <dbReference type="Google" id="ProtNLM"/>
    </source>
</evidence>
<dbReference type="EMBL" id="ANNX02000020">
    <property type="protein sequence ID" value="KYC41743.1"/>
    <property type="molecule type" value="Genomic_DNA"/>
</dbReference>
<gene>
    <name evidence="2" type="ORF">WA1_17075</name>
</gene>
<comment type="caution">
    <text evidence="2">The sequence shown here is derived from an EMBL/GenBank/DDBJ whole genome shotgun (WGS) entry which is preliminary data.</text>
</comment>
<dbReference type="RefSeq" id="WP_017748785.1">
    <property type="nucleotide sequence ID" value="NZ_KQ976354.1"/>
</dbReference>
<accession>A0A139XAS0</accession>
<dbReference type="STRING" id="128403.WA1_17075"/>
<dbReference type="NCBIfam" id="NF033206">
    <property type="entry name" value="ScyE_fam"/>
    <property type="match status" value="1"/>
</dbReference>
<evidence type="ECO:0000256" key="1">
    <source>
        <dbReference type="SAM" id="SignalP"/>
    </source>
</evidence>
<keyword evidence="3" id="KW-1185">Reference proteome</keyword>
<sequence length="434" mass="46000">MRFKSFALAFLTFCAASGVQAVKAAEISTVTTAPLSNAMHATFSPDGSLYIMEGGIGGDGDGGKRCTPSPSTQFINICAGNTGAITRVKDGVQQRIFDGLPSLAQQTPERDQGAGPADLQFDPKTGKAYLAYGMAGDPRNRDGVLATPTLAQLYELDLNTGALKSIADFAQYEIDNNVDGTDLITNPYALAIKDGYAYLTDGGANVVYKVGLNGEGIVKANSLPRFNISPQELNFPSAEALGIPEGSIAFEPSQQSVPTGIKVGPDGSLYLTEYTFFPYPEGKARVWKLDDDLNPTLFAEGFTQLTDLEFDDEGNMLLLQHYNIAEYNALAPGGDKSGSIIKLNKDGSREVVYSSPEIGAGGSLTKGPDGAYYVTADSRFGFTGKVVKLDLSDKNTAKVPEPAAVVGLVGVAAFAGKILKRKRQEELLAKVETL</sequence>
<feature type="signal peptide" evidence="1">
    <location>
        <begin position="1"/>
        <end position="24"/>
    </location>
</feature>
<dbReference type="OrthoDB" id="928769at2"/>
<evidence type="ECO:0000313" key="3">
    <source>
        <dbReference type="Proteomes" id="UP000076925"/>
    </source>
</evidence>